<keyword evidence="3" id="KW-1185">Reference proteome</keyword>
<dbReference type="EMBL" id="SNXY01000007">
    <property type="protein sequence ID" value="TDP85485.1"/>
    <property type="molecule type" value="Genomic_DNA"/>
</dbReference>
<comment type="caution">
    <text evidence="2">The sequence shown here is derived from an EMBL/GenBank/DDBJ whole genome shotgun (WGS) entry which is preliminary data.</text>
</comment>
<organism evidence="2 3">
    <name type="scientific">Oharaeibacter diazotrophicus</name>
    <dbReference type="NCBI Taxonomy" id="1920512"/>
    <lineage>
        <taxon>Bacteria</taxon>
        <taxon>Pseudomonadati</taxon>
        <taxon>Pseudomonadota</taxon>
        <taxon>Alphaproteobacteria</taxon>
        <taxon>Hyphomicrobiales</taxon>
        <taxon>Pleomorphomonadaceae</taxon>
        <taxon>Oharaeibacter</taxon>
    </lineage>
</organism>
<evidence type="ECO:0000313" key="3">
    <source>
        <dbReference type="Proteomes" id="UP000294547"/>
    </source>
</evidence>
<feature type="compositionally biased region" description="Low complexity" evidence="1">
    <location>
        <begin position="106"/>
        <end position="150"/>
    </location>
</feature>
<feature type="compositionally biased region" description="Pro residues" evidence="1">
    <location>
        <begin position="64"/>
        <end position="73"/>
    </location>
</feature>
<gene>
    <name evidence="2" type="ORF">EDD54_2338</name>
</gene>
<feature type="region of interest" description="Disordered" evidence="1">
    <location>
        <begin position="1"/>
        <end position="178"/>
    </location>
</feature>
<dbReference type="RefSeq" id="WP_126541329.1">
    <property type="nucleotide sequence ID" value="NZ_BSPM01000004.1"/>
</dbReference>
<feature type="compositionally biased region" description="Low complexity" evidence="1">
    <location>
        <begin position="157"/>
        <end position="178"/>
    </location>
</feature>
<sequence>MADTEDDTTEARRPAPPRRRAAVPTAAEAGSPARRARRESAPAEAVPAVEPVRARRRKAATEPAPVPADPTVPPAAEADPSSSAAVPAEAGAASAATTPRPRRRTAAAAITADTATAVPDRPAAAPRPRAKRATAPAAADAPAEASATAARVDRAAGDASPGPLAAAAASSGSPATASVGAASRSDRVAALAASLADATGALRRTARPAGVAAARLLRRSAAATARLAGRAAVAGAAGVRSAAAAVAGRTAPPRTGDGRPAAVGSGLWTRLGFGAGAGLLVAFLVVMVWREQTAPPPSAPPAVEPPSAGAGVALAIGERGQIGGRLDVSLAALAADGSTATIVPAGGDPLTLRLGTSVEVPFGSRVCAVVLTGVSDGRAVVSGNCVGTVPPAPTEISAPVERLVRSGDRAVFAGGRLEVAVSMVSPAGGTLRAGLAGGPVETLEQGVPAVVHVGGDSCSVAFLGTVGDAARLSAACSGETGRRLVAEAEVEATFAPHRRTAVPTDRTATFLGGLLDVYVGPSAPRGDAVRLSVDGGVMKAVPVGGVEVVDVAGTLCAVAVLAVRPDGADIGTACSGRLAGPASLSGRDGAAAAVRALVEPGARTVLLDERVRVVLSMISPDGEAVRWSINEAGLVTTAIGGTAEFRVGDGRCGLTALRAEAGGVRVRAVCDAGAMAATVARAAGEEIAEIRPGAAARLLGGKVRVALSMIAPDGEAVRVAVNGGDLATVERAAPSSFAFGNGACTVEYVGTAASGAARIRAACDGAALASDVLVPGATERVALAPGRDARLLGGRLALRLSMVTPDGEAIRIAANGGDLVTAERDRPLRFASGGGACELVFRGRDGDRATVTAACDDAALAGPAFVPVRTERVDLVVARPVTAQAGRLPLALNMVAPDRRALRIAVAEAGLGTLERGRPLTVPVGRGACQVAFVGASGSGATVETACDAGAFERAPVPADAERRVELGYGRPVSLFDGRTALALSMIAPRRDAARIAVDGVLRTLDVGAPSPLRVEGRDCALVLERIGDDDRLALRVGCGTGLRGVVAAAPIPPETRRIAPGETAAFFAGTVALRLEMISPSRTGLRVSIDGAKVASLDRGEPRAVDVGGRRCHLDYRGTDRSGPAETAIVEGRCE</sequence>
<protein>
    <submittedName>
        <fullName evidence="2">Uncharacterized protein</fullName>
    </submittedName>
</protein>
<feature type="compositionally biased region" description="Low complexity" evidence="1">
    <location>
        <begin position="22"/>
        <end position="33"/>
    </location>
</feature>
<dbReference type="AlphaFoldDB" id="A0A4R6RH62"/>
<dbReference type="Proteomes" id="UP000294547">
    <property type="component" value="Unassembled WGS sequence"/>
</dbReference>
<evidence type="ECO:0000256" key="1">
    <source>
        <dbReference type="SAM" id="MobiDB-lite"/>
    </source>
</evidence>
<dbReference type="OrthoDB" id="7322641at2"/>
<evidence type="ECO:0000313" key="2">
    <source>
        <dbReference type="EMBL" id="TDP85485.1"/>
    </source>
</evidence>
<name>A0A4R6RH62_9HYPH</name>
<feature type="compositionally biased region" description="Low complexity" evidence="1">
    <location>
        <begin position="74"/>
        <end position="99"/>
    </location>
</feature>
<feature type="compositionally biased region" description="Low complexity" evidence="1">
    <location>
        <begin position="42"/>
        <end position="51"/>
    </location>
</feature>
<proteinExistence type="predicted"/>
<reference evidence="2 3" key="1">
    <citation type="submission" date="2019-03" db="EMBL/GenBank/DDBJ databases">
        <title>Genomic Encyclopedia of Type Strains, Phase IV (KMG-IV): sequencing the most valuable type-strain genomes for metagenomic binning, comparative biology and taxonomic classification.</title>
        <authorList>
            <person name="Goeker M."/>
        </authorList>
    </citation>
    <scope>NUCLEOTIDE SEQUENCE [LARGE SCALE GENOMIC DNA]</scope>
    <source>
        <strain evidence="2 3">DSM 102969</strain>
    </source>
</reference>
<accession>A0A4R6RH62</accession>